<accession>E4XKB6</accession>
<evidence type="ECO:0000313" key="1">
    <source>
        <dbReference type="EMBL" id="CBY24904.1"/>
    </source>
</evidence>
<dbReference type="InParanoid" id="E4XKB6"/>
<dbReference type="Proteomes" id="UP000001307">
    <property type="component" value="Unassembled WGS sequence"/>
</dbReference>
<dbReference type="AlphaFoldDB" id="E4XKB6"/>
<keyword evidence="2" id="KW-1185">Reference proteome</keyword>
<proteinExistence type="predicted"/>
<organism evidence="1 2">
    <name type="scientific">Oikopleura dioica</name>
    <name type="common">Tunicate</name>
    <dbReference type="NCBI Taxonomy" id="34765"/>
    <lineage>
        <taxon>Eukaryota</taxon>
        <taxon>Metazoa</taxon>
        <taxon>Chordata</taxon>
        <taxon>Tunicata</taxon>
        <taxon>Appendicularia</taxon>
        <taxon>Copelata</taxon>
        <taxon>Oikopleuridae</taxon>
        <taxon>Oikopleura</taxon>
    </lineage>
</organism>
<gene>
    <name evidence="1" type="ORF">GSOID_T00013078001</name>
</gene>
<reference evidence="1 2" key="1">
    <citation type="journal article" date="2010" name="Science">
        <title>Plasticity of animal genome architecture unmasked by rapid evolution of a pelagic tunicate.</title>
        <authorList>
            <person name="Denoeud F."/>
            <person name="Henriet S."/>
            <person name="Mungpakdee S."/>
            <person name="Aury J.M."/>
            <person name="Da Silva C."/>
            <person name="Brinkmann H."/>
            <person name="Mikhaleva J."/>
            <person name="Olsen L.C."/>
            <person name="Jubin C."/>
            <person name="Canestro C."/>
            <person name="Bouquet J.M."/>
            <person name="Danks G."/>
            <person name="Poulain J."/>
            <person name="Campsteijn C."/>
            <person name="Adamski M."/>
            <person name="Cross I."/>
            <person name="Yadetie F."/>
            <person name="Muffato M."/>
            <person name="Louis A."/>
            <person name="Butcher S."/>
            <person name="Tsagkogeorga G."/>
            <person name="Konrad A."/>
            <person name="Singh S."/>
            <person name="Jensen M.F."/>
            <person name="Cong E.H."/>
            <person name="Eikeseth-Otteraa H."/>
            <person name="Noel B."/>
            <person name="Anthouard V."/>
            <person name="Porcel B.M."/>
            <person name="Kachouri-Lafond R."/>
            <person name="Nishino A."/>
            <person name="Ugolini M."/>
            <person name="Chourrout P."/>
            <person name="Nishida H."/>
            <person name="Aasland R."/>
            <person name="Huzurbazar S."/>
            <person name="Westhof E."/>
            <person name="Delsuc F."/>
            <person name="Lehrach H."/>
            <person name="Reinhardt R."/>
            <person name="Weissenbach J."/>
            <person name="Roy S.W."/>
            <person name="Artiguenave F."/>
            <person name="Postlethwait J.H."/>
            <person name="Manak J.R."/>
            <person name="Thompson E.M."/>
            <person name="Jaillon O."/>
            <person name="Du Pasquier L."/>
            <person name="Boudinot P."/>
            <person name="Liberles D.A."/>
            <person name="Volff J.N."/>
            <person name="Philippe H."/>
            <person name="Lenhard B."/>
            <person name="Roest Crollius H."/>
            <person name="Wincker P."/>
            <person name="Chourrout D."/>
        </authorList>
    </citation>
    <scope>NUCLEOTIDE SEQUENCE [LARGE SCALE GENOMIC DNA]</scope>
</reference>
<evidence type="ECO:0000313" key="2">
    <source>
        <dbReference type="Proteomes" id="UP000001307"/>
    </source>
</evidence>
<dbReference type="EMBL" id="FN653064">
    <property type="protein sequence ID" value="CBY24904.1"/>
    <property type="molecule type" value="Genomic_DNA"/>
</dbReference>
<sequence length="36" mass="4463">MIIIFFDLKKSSPERRKRSFRLFTTLPDRSIHKNRK</sequence>
<protein>
    <submittedName>
        <fullName evidence="1">Uncharacterized protein</fullName>
    </submittedName>
</protein>
<name>E4XKB6_OIKDI</name>